<evidence type="ECO:0000313" key="2">
    <source>
        <dbReference type="Proteomes" id="UP001148737"/>
    </source>
</evidence>
<protein>
    <submittedName>
        <fullName evidence="1">Uncharacterized protein</fullName>
    </submittedName>
</protein>
<keyword evidence="2" id="KW-1185">Reference proteome</keyword>
<reference evidence="1" key="1">
    <citation type="submission" date="2022-07" db="EMBL/GenBank/DDBJ databases">
        <title>Genome Sequence of Lecanicillium saksenae.</title>
        <authorList>
            <person name="Buettner E."/>
        </authorList>
    </citation>
    <scope>NUCLEOTIDE SEQUENCE</scope>
    <source>
        <strain evidence="1">VT-O1</strain>
    </source>
</reference>
<dbReference type="EMBL" id="JANAKD010000758">
    <property type="protein sequence ID" value="KAJ3489011.1"/>
    <property type="molecule type" value="Genomic_DNA"/>
</dbReference>
<comment type="caution">
    <text evidence="1">The sequence shown here is derived from an EMBL/GenBank/DDBJ whole genome shotgun (WGS) entry which is preliminary data.</text>
</comment>
<dbReference type="Proteomes" id="UP001148737">
    <property type="component" value="Unassembled WGS sequence"/>
</dbReference>
<sequence length="179" mass="20004">MGNALSCRSRRPDSRRAGTPPPRMREPVRESVTSKSKMTPPTTVTAVSPTPMQDIDGRTSIFMYGLYHADPLRSHPVQLLRDDRRESLEATSVEEQVSIRDDMKSQKRRGMLLINSAAESSFAASTNSTRLEEEEDGEDTKVELVEVTTTTKKMDEACEAQQISQPGVLPADPEIRQER</sequence>
<proteinExistence type="predicted"/>
<gene>
    <name evidence="1" type="ORF">NLG97_g6081</name>
</gene>
<organism evidence="1 2">
    <name type="scientific">Lecanicillium saksenae</name>
    <dbReference type="NCBI Taxonomy" id="468837"/>
    <lineage>
        <taxon>Eukaryota</taxon>
        <taxon>Fungi</taxon>
        <taxon>Dikarya</taxon>
        <taxon>Ascomycota</taxon>
        <taxon>Pezizomycotina</taxon>
        <taxon>Sordariomycetes</taxon>
        <taxon>Hypocreomycetidae</taxon>
        <taxon>Hypocreales</taxon>
        <taxon>Cordycipitaceae</taxon>
        <taxon>Lecanicillium</taxon>
    </lineage>
</organism>
<evidence type="ECO:0000313" key="1">
    <source>
        <dbReference type="EMBL" id="KAJ3489011.1"/>
    </source>
</evidence>
<name>A0ACC1QT11_9HYPO</name>
<accession>A0ACC1QT11</accession>